<organism evidence="2 3">
    <name type="scientific">Pseudocercospora musae</name>
    <dbReference type="NCBI Taxonomy" id="113226"/>
    <lineage>
        <taxon>Eukaryota</taxon>
        <taxon>Fungi</taxon>
        <taxon>Dikarya</taxon>
        <taxon>Ascomycota</taxon>
        <taxon>Pezizomycotina</taxon>
        <taxon>Dothideomycetes</taxon>
        <taxon>Dothideomycetidae</taxon>
        <taxon>Mycosphaerellales</taxon>
        <taxon>Mycosphaerellaceae</taxon>
        <taxon>Pseudocercospora</taxon>
    </lineage>
</organism>
<dbReference type="PANTHER" id="PTHR47064:SF2">
    <property type="entry name" value="SMP-30_GLUCONOLACTONASE_LRE-LIKE REGION DOMAIN-CONTAINING PROTEIN-RELATED"/>
    <property type="match status" value="1"/>
</dbReference>
<name>A0A139IVD5_9PEZI</name>
<dbReference type="InterPro" id="IPR013658">
    <property type="entry name" value="SGL"/>
</dbReference>
<sequence length="286" mass="31023">MVNITYVDVLRLATSFDYADSLNSITNASTDHASLLACDQSLLDGVIGTNSTQKLIAELPFDAFHEGKIYATSNWAGSLDNPINITIVDPNTGDISFTRYVNVAEANGGAAFYPVGTPANSSEGQQIAFCDQGDVNHHGSQLTVVKPAIDETNNFLGRNFSSLNDKFGLELSIRPYVYRPEPKTGVIQAVTGSYIAPNGIEFSLDYKYVHITDTGAQTSKDGENNATYPATIYRFDITPDGKRLENRQTFAYSSVGLPDGIHTDIKGNVCSAVSRGIHAWDKECVF</sequence>
<dbReference type="AlphaFoldDB" id="A0A139IVD5"/>
<dbReference type="InterPro" id="IPR011042">
    <property type="entry name" value="6-blade_b-propeller_TolB-like"/>
</dbReference>
<proteinExistence type="predicted"/>
<protein>
    <recommendedName>
        <fullName evidence="1">SMP-30/Gluconolactonase/LRE-like region domain-containing protein</fullName>
    </recommendedName>
</protein>
<feature type="domain" description="SMP-30/Gluconolactonase/LRE-like region" evidence="1">
    <location>
        <begin position="177"/>
        <end position="276"/>
    </location>
</feature>
<reference evidence="2 3" key="1">
    <citation type="submission" date="2015-07" db="EMBL/GenBank/DDBJ databases">
        <title>Comparative genomics of the Sigatoka disease complex on banana suggests a link between parallel evolutionary changes in Pseudocercospora fijiensis and Pseudocercospora eumusae and increased virulence on the banana host.</title>
        <authorList>
            <person name="Chang T.-C."/>
            <person name="Salvucci A."/>
            <person name="Crous P.W."/>
            <person name="Stergiopoulos I."/>
        </authorList>
    </citation>
    <scope>NUCLEOTIDE SEQUENCE [LARGE SCALE GENOMIC DNA]</scope>
    <source>
        <strain evidence="2 3">CBS 116634</strain>
    </source>
</reference>
<evidence type="ECO:0000259" key="1">
    <source>
        <dbReference type="Pfam" id="PF08450"/>
    </source>
</evidence>
<dbReference type="STRING" id="113226.A0A139IVD5"/>
<gene>
    <name evidence="2" type="ORF">AC579_2308</name>
</gene>
<keyword evidence="3" id="KW-1185">Reference proteome</keyword>
<evidence type="ECO:0000313" key="2">
    <source>
        <dbReference type="EMBL" id="KXT18514.1"/>
    </source>
</evidence>
<dbReference type="Pfam" id="PF08450">
    <property type="entry name" value="SGL"/>
    <property type="match status" value="1"/>
</dbReference>
<dbReference type="OrthoDB" id="423498at2759"/>
<comment type="caution">
    <text evidence="2">The sequence shown here is derived from an EMBL/GenBank/DDBJ whole genome shotgun (WGS) entry which is preliminary data.</text>
</comment>
<accession>A0A139IVD5</accession>
<dbReference type="Proteomes" id="UP000073492">
    <property type="component" value="Unassembled WGS sequence"/>
</dbReference>
<dbReference type="Gene3D" id="2.120.10.30">
    <property type="entry name" value="TolB, C-terminal domain"/>
    <property type="match status" value="1"/>
</dbReference>
<dbReference type="EMBL" id="LFZO01000006">
    <property type="protein sequence ID" value="KXT18514.1"/>
    <property type="molecule type" value="Genomic_DNA"/>
</dbReference>
<dbReference type="PANTHER" id="PTHR47064">
    <property type="entry name" value="PUTATIVE (AFU_ORTHOLOGUE AFUA_1G08990)-RELATED"/>
    <property type="match status" value="1"/>
</dbReference>
<evidence type="ECO:0000313" key="3">
    <source>
        <dbReference type="Proteomes" id="UP000073492"/>
    </source>
</evidence>
<dbReference type="InterPro" id="IPR052988">
    <property type="entry name" value="Oryzine_lactonohydrolase"/>
</dbReference>
<dbReference type="SUPFAM" id="SSF63829">
    <property type="entry name" value="Calcium-dependent phosphotriesterase"/>
    <property type="match status" value="1"/>
</dbReference>